<evidence type="ECO:0000313" key="1">
    <source>
        <dbReference type="EMBL" id="TGO60977.1"/>
    </source>
</evidence>
<organism evidence="1 2">
    <name type="scientific">Botryotinia convoluta</name>
    <dbReference type="NCBI Taxonomy" id="54673"/>
    <lineage>
        <taxon>Eukaryota</taxon>
        <taxon>Fungi</taxon>
        <taxon>Dikarya</taxon>
        <taxon>Ascomycota</taxon>
        <taxon>Pezizomycotina</taxon>
        <taxon>Leotiomycetes</taxon>
        <taxon>Helotiales</taxon>
        <taxon>Sclerotiniaceae</taxon>
        <taxon>Botryotinia</taxon>
    </lineage>
</organism>
<dbReference type="AlphaFoldDB" id="A0A4Z1IWM7"/>
<sequence>MSMVPNRCYFSHPLHIIFLKIIIVHTDVAAISAASNVIIEAALLSAVCEDEKCRRIISDATKNVSSQEVHSLGMLIIVGPLRECNDVPYALRLPTMPILQKDDD</sequence>
<evidence type="ECO:0000313" key="2">
    <source>
        <dbReference type="Proteomes" id="UP000297527"/>
    </source>
</evidence>
<dbReference type="EMBL" id="PQXN01000031">
    <property type="protein sequence ID" value="TGO60977.1"/>
    <property type="molecule type" value="Genomic_DNA"/>
</dbReference>
<protein>
    <submittedName>
        <fullName evidence="1">Uncharacterized protein</fullName>
    </submittedName>
</protein>
<proteinExistence type="predicted"/>
<name>A0A4Z1IWM7_9HELO</name>
<keyword evidence="2" id="KW-1185">Reference proteome</keyword>
<dbReference type="Proteomes" id="UP000297527">
    <property type="component" value="Unassembled WGS sequence"/>
</dbReference>
<comment type="caution">
    <text evidence="1">The sequence shown here is derived from an EMBL/GenBank/DDBJ whole genome shotgun (WGS) entry which is preliminary data.</text>
</comment>
<gene>
    <name evidence="1" type="ORF">BCON_0031g00560</name>
</gene>
<accession>A0A4Z1IWM7</accession>
<reference evidence="1 2" key="1">
    <citation type="submission" date="2017-12" db="EMBL/GenBank/DDBJ databases">
        <title>Comparative genomics of Botrytis spp.</title>
        <authorList>
            <person name="Valero-Jimenez C.A."/>
            <person name="Tapia P."/>
            <person name="Veloso J."/>
            <person name="Silva-Moreno E."/>
            <person name="Staats M."/>
            <person name="Valdes J.H."/>
            <person name="Van Kan J.A.L."/>
        </authorList>
    </citation>
    <scope>NUCLEOTIDE SEQUENCE [LARGE SCALE GENOMIC DNA]</scope>
    <source>
        <strain evidence="1 2">MUCL11595</strain>
    </source>
</reference>
<dbReference type="OrthoDB" id="3560853at2759"/>